<dbReference type="Proteomes" id="UP000276437">
    <property type="component" value="Chromosome"/>
</dbReference>
<evidence type="ECO:0000256" key="1">
    <source>
        <dbReference type="ARBA" id="ARBA00009670"/>
    </source>
</evidence>
<sequence length="558" mass="63044">MFGKQLRHINRYREIAAVLVNQGFGYLVEEIDVIPKIPYHERLWIKSSEVTSPDLGERIRIVLQELGPTYIKLGQIASTRPDILPSEIIIHLEKLQDKVSAFPFEQIRSLIKEELGSDIEEIFQEFDPEPLAAASIGQVHMAILKSGQKVAVKVQRPGITANIETDLEILFEIAMAAQNRFQWAKQYQIVDIIDEFSKSLRKELDYTVEARNSDKISGQLKEQKDFYIPNVYWDYTTKKILTTEFLQGIKVSQIDILAQRGYNLSLIANRFAKGIFEQIFVNGFFHGDPHPGNIIVLPQEVIGFLDFGMVGRLGSEMKNCLSSLLIGLKRNDTAELLKAVLRIGIVPPQVDTRQLRNDIELFKDTYYGLPLSRISIGEAITNFFGIAQKHNIRISSDLVLVGKALLTVEGVVKKLDPALSLLDVVEPFGEKLLMERMHPKTIAESIWKIAVDFGELFSNAPQNVKELSTIVNQGRLHLDVSLTETDLFLKHQARISNRISVSIMLLAFSILMGSSIISLSLMGQPPLLWNFPVLEIGFIIAIFMFAWVLYAIIRSGKL</sequence>
<keyword evidence="2" id="KW-1133">Transmembrane helix</keyword>
<reference evidence="4 5" key="1">
    <citation type="journal article" date="2018" name="Int. J. Syst. Evol. Microbiol.">
        <title>Methylomusa anaerophila gen. nov., sp. nov., an anaerobic methanol-utilizing bacterium isolated from a microbial fuel cell.</title>
        <authorList>
            <person name="Amano N."/>
            <person name="Yamamuro A."/>
            <person name="Miyahara M."/>
            <person name="Kouzuma A."/>
            <person name="Abe T."/>
            <person name="Watanabe K."/>
        </authorList>
    </citation>
    <scope>NUCLEOTIDE SEQUENCE [LARGE SCALE GENOMIC DNA]</scope>
    <source>
        <strain evidence="4 5">MMFC1</strain>
    </source>
</reference>
<evidence type="ECO:0000259" key="3">
    <source>
        <dbReference type="Pfam" id="PF03109"/>
    </source>
</evidence>
<dbReference type="SUPFAM" id="SSF56112">
    <property type="entry name" value="Protein kinase-like (PK-like)"/>
    <property type="match status" value="1"/>
</dbReference>
<dbReference type="InterPro" id="IPR011009">
    <property type="entry name" value="Kinase-like_dom_sf"/>
</dbReference>
<dbReference type="InterPro" id="IPR004147">
    <property type="entry name" value="ABC1_dom"/>
</dbReference>
<evidence type="ECO:0000313" key="5">
    <source>
        <dbReference type="Proteomes" id="UP000276437"/>
    </source>
</evidence>
<dbReference type="CDD" id="cd05121">
    <property type="entry name" value="ABC1_ADCK3-like"/>
    <property type="match status" value="1"/>
</dbReference>
<keyword evidence="4" id="KW-0808">Transferase</keyword>
<feature type="transmembrane region" description="Helical" evidence="2">
    <location>
        <begin position="533"/>
        <end position="553"/>
    </location>
</feature>
<dbReference type="PANTHER" id="PTHR10566">
    <property type="entry name" value="CHAPERONE-ACTIVITY OF BC1 COMPLEX CABC1 -RELATED"/>
    <property type="match status" value="1"/>
</dbReference>
<dbReference type="Pfam" id="PF03109">
    <property type="entry name" value="ABC1"/>
    <property type="match status" value="1"/>
</dbReference>
<dbReference type="PANTHER" id="PTHR10566:SF113">
    <property type="entry name" value="PROTEIN ACTIVITY OF BC1 COMPLEX KINASE 7, CHLOROPLASTIC"/>
    <property type="match status" value="1"/>
</dbReference>
<keyword evidence="2" id="KW-0812">Transmembrane</keyword>
<dbReference type="OrthoDB" id="9795390at2"/>
<organism evidence="4 5">
    <name type="scientific">Methylomusa anaerophila</name>
    <dbReference type="NCBI Taxonomy" id="1930071"/>
    <lineage>
        <taxon>Bacteria</taxon>
        <taxon>Bacillati</taxon>
        <taxon>Bacillota</taxon>
        <taxon>Negativicutes</taxon>
        <taxon>Selenomonadales</taxon>
        <taxon>Sporomusaceae</taxon>
        <taxon>Methylomusa</taxon>
    </lineage>
</organism>
<accession>A0A348AG97</accession>
<dbReference type="KEGG" id="mana:MAMMFC1_00743"/>
<dbReference type="GO" id="GO:0016740">
    <property type="term" value="F:transferase activity"/>
    <property type="evidence" value="ECO:0007669"/>
    <property type="project" value="UniProtKB-KW"/>
</dbReference>
<gene>
    <name evidence="4" type="primary">ubiB_1</name>
    <name evidence="4" type="ORF">MAMMFC1_00743</name>
</gene>
<dbReference type="EMBL" id="AP018449">
    <property type="protein sequence ID" value="BBB90095.1"/>
    <property type="molecule type" value="Genomic_DNA"/>
</dbReference>
<dbReference type="AlphaFoldDB" id="A0A348AG97"/>
<comment type="similarity">
    <text evidence="1">Belongs to the protein kinase superfamily. ADCK protein kinase family.</text>
</comment>
<name>A0A348AG97_9FIRM</name>
<dbReference type="InterPro" id="IPR050154">
    <property type="entry name" value="UbiB_kinase"/>
</dbReference>
<protein>
    <recommendedName>
        <fullName evidence="3">ABC1 atypical kinase-like domain-containing protein</fullName>
    </recommendedName>
</protein>
<keyword evidence="5" id="KW-1185">Reference proteome</keyword>
<feature type="domain" description="ABC1 atypical kinase-like" evidence="3">
    <location>
        <begin position="94"/>
        <end position="338"/>
    </location>
</feature>
<dbReference type="RefSeq" id="WP_126306568.1">
    <property type="nucleotide sequence ID" value="NZ_AP018449.1"/>
</dbReference>
<keyword evidence="2" id="KW-0472">Membrane</keyword>
<evidence type="ECO:0000256" key="2">
    <source>
        <dbReference type="SAM" id="Phobius"/>
    </source>
</evidence>
<proteinExistence type="inferred from homology"/>
<feature type="transmembrane region" description="Helical" evidence="2">
    <location>
        <begin position="499"/>
        <end position="521"/>
    </location>
</feature>
<evidence type="ECO:0000313" key="4">
    <source>
        <dbReference type="EMBL" id="BBB90095.1"/>
    </source>
</evidence>